<evidence type="ECO:0000313" key="6">
    <source>
        <dbReference type="Proteomes" id="UP000002063"/>
    </source>
</evidence>
<evidence type="ECO:0000259" key="4">
    <source>
        <dbReference type="PROSITE" id="PS50984"/>
    </source>
</evidence>
<dbReference type="PANTHER" id="PTHR13326:SF21">
    <property type="entry name" value="PSEUDOURIDYLATE SYNTHASE PUS7L"/>
    <property type="match status" value="1"/>
</dbReference>
<dbReference type="GO" id="GO:0001522">
    <property type="term" value="P:pseudouridine synthesis"/>
    <property type="evidence" value="ECO:0007669"/>
    <property type="project" value="InterPro"/>
</dbReference>
<dbReference type="KEGG" id="mvu:Metvu_1174"/>
<evidence type="ECO:0000256" key="1">
    <source>
        <dbReference type="ARBA" id="ARBA00007953"/>
    </source>
</evidence>
<dbReference type="AlphaFoldDB" id="C9RHI0"/>
<name>C9RHI0_METVM</name>
<reference evidence="5" key="1">
    <citation type="submission" date="2009-10" db="EMBL/GenBank/DDBJ databases">
        <title>Complete sequence of chromosome of Methanocaldococcus vulcanius M7.</title>
        <authorList>
            <consortium name="US DOE Joint Genome Institute"/>
            <person name="Lucas S."/>
            <person name="Copeland A."/>
            <person name="Lapidus A."/>
            <person name="Glavina del Rio T."/>
            <person name="Dalin E."/>
            <person name="Tice H."/>
            <person name="Bruce D."/>
            <person name="Goodwin L."/>
            <person name="Pitluck S."/>
            <person name="Lcollab F.I."/>
            <person name="Brettin T."/>
            <person name="Detter J.C."/>
            <person name="Han C."/>
            <person name="Tapia R."/>
            <person name="Kuske C.R."/>
            <person name="Schmutz J."/>
            <person name="Larimer F."/>
            <person name="Land M."/>
            <person name="Hauser L."/>
            <person name="Kyrpides N."/>
            <person name="Ovchinikova G."/>
            <person name="Sieprawska-Lupa M."/>
            <person name="Whitman W.B."/>
            <person name="Woyke T."/>
        </authorList>
    </citation>
    <scope>NUCLEOTIDE SEQUENCE [LARGE SCALE GENOMIC DNA]</scope>
    <source>
        <strain evidence="5">M7</strain>
    </source>
</reference>
<dbReference type="InterPro" id="IPR011760">
    <property type="entry name" value="PsdUridine_synth_TruD_insert"/>
</dbReference>
<dbReference type="GO" id="GO:0003723">
    <property type="term" value="F:RNA binding"/>
    <property type="evidence" value="ECO:0007669"/>
    <property type="project" value="InterPro"/>
</dbReference>
<dbReference type="Gene3D" id="3.30.2350.20">
    <property type="entry name" value="TruD, catalytic domain"/>
    <property type="match status" value="1"/>
</dbReference>
<dbReference type="Gene3D" id="3.30.70.3160">
    <property type="match status" value="1"/>
</dbReference>
<dbReference type="SUPFAM" id="SSF55120">
    <property type="entry name" value="Pseudouridine synthase"/>
    <property type="match status" value="1"/>
</dbReference>
<evidence type="ECO:0000256" key="2">
    <source>
        <dbReference type="ARBA" id="ARBA00022694"/>
    </source>
</evidence>
<dbReference type="HOGENOM" id="CLU_005281_4_1_2"/>
<feature type="domain" description="TRUD" evidence="4">
    <location>
        <begin position="130"/>
        <end position="343"/>
    </location>
</feature>
<dbReference type="PROSITE" id="PS01268">
    <property type="entry name" value="UPF0024"/>
    <property type="match status" value="1"/>
</dbReference>
<accession>C9RHI0</accession>
<organism evidence="5 6">
    <name type="scientific">Methanocaldococcus vulcanius (strain ATCC 700851 / DSM 12094 / M7)</name>
    <name type="common">Methanococcus vulcanius</name>
    <dbReference type="NCBI Taxonomy" id="579137"/>
    <lineage>
        <taxon>Archaea</taxon>
        <taxon>Methanobacteriati</taxon>
        <taxon>Methanobacteriota</taxon>
        <taxon>Methanomada group</taxon>
        <taxon>Methanococci</taxon>
        <taxon>Methanococcales</taxon>
        <taxon>Methanocaldococcaceae</taxon>
        <taxon>Methanocaldococcus</taxon>
    </lineage>
</organism>
<dbReference type="GO" id="GO:0008033">
    <property type="term" value="P:tRNA processing"/>
    <property type="evidence" value="ECO:0007669"/>
    <property type="project" value="UniProtKB-KW"/>
</dbReference>
<dbReference type="NCBIfam" id="NF002160">
    <property type="entry name" value="PRK00984.2-5"/>
    <property type="match status" value="1"/>
</dbReference>
<proteinExistence type="inferred from homology"/>
<dbReference type="InterPro" id="IPR001656">
    <property type="entry name" value="PsdUridine_synth_TruD"/>
</dbReference>
<dbReference type="Proteomes" id="UP000002063">
    <property type="component" value="Chromosome"/>
</dbReference>
<dbReference type="eggNOG" id="arCOG04252">
    <property type="taxonomic scope" value="Archaea"/>
</dbReference>
<sequence length="394" mass="46647">MKPEDFIVEEIINPEKIAGDKCYLYILTKKNIESLKALSYISKKFKIPLKDIGYCGLKDRHAITKQYISIPKYYKKLYLEEPNLKLKPIGISRFLLLGDLEGNKFTITIRGIKKEDIPKLEENLKYLDMGAPNYFDSQRFGSVFDGKFIAKEIIMGNIEEAVKILLTRYKKSEKKRIKDLKRFISKNWGDWEKIWKYIKENNIKAKMYVNIVKELKKSGDYKKAFNYVDDRLKKLFLSAYQSYLWNECIKELLKEYIPKEDRVYYEYECGSLLFYKKLDENSLNYLKNLKFPMISPEAHYSEKEQKIIERVLKKENIKIEDLQKEDLKILGNFVRGERDVISIPKNLKIGDIVEDDLVKGKYKITLTFELKKGSYATIIIKRAFLGIKNKKRKK</sequence>
<dbReference type="InterPro" id="IPR020103">
    <property type="entry name" value="PsdUridine_synth_cat_dom_sf"/>
</dbReference>
<dbReference type="Pfam" id="PF01142">
    <property type="entry name" value="TruD"/>
    <property type="match status" value="1"/>
</dbReference>
<gene>
    <name evidence="5" type="ordered locus">Metvu_1174</name>
</gene>
<dbReference type="EMBL" id="CP001787">
    <property type="protein sequence ID" value="ACX73032.1"/>
    <property type="molecule type" value="Genomic_DNA"/>
</dbReference>
<protein>
    <submittedName>
        <fullName evidence="5">tRNA pseudouridine synthase D TruD</fullName>
    </submittedName>
</protein>
<dbReference type="InterPro" id="IPR020119">
    <property type="entry name" value="PsdUridine_synth_TruD_CS"/>
</dbReference>
<dbReference type="PIRSF" id="PIRSF037016">
    <property type="entry name" value="Pseudouridin_synth_euk_prd"/>
    <property type="match status" value="1"/>
</dbReference>
<evidence type="ECO:0000313" key="5">
    <source>
        <dbReference type="EMBL" id="ACX73032.1"/>
    </source>
</evidence>
<dbReference type="Gene3D" id="1.10.1510.30">
    <property type="match status" value="1"/>
</dbReference>
<keyword evidence="2" id="KW-0819">tRNA processing</keyword>
<dbReference type="PANTHER" id="PTHR13326">
    <property type="entry name" value="TRNA PSEUDOURIDINE SYNTHASE D"/>
    <property type="match status" value="1"/>
</dbReference>
<keyword evidence="6" id="KW-1185">Reference proteome</keyword>
<comment type="similarity">
    <text evidence="1">Belongs to the pseudouridine synthase TruD family.</text>
</comment>
<dbReference type="GO" id="GO:0009982">
    <property type="term" value="F:pseudouridine synthase activity"/>
    <property type="evidence" value="ECO:0007669"/>
    <property type="project" value="InterPro"/>
</dbReference>
<dbReference type="STRING" id="579137.Metvu_1174"/>
<dbReference type="PROSITE" id="PS50984">
    <property type="entry name" value="TRUD"/>
    <property type="match status" value="1"/>
</dbReference>
<keyword evidence="3" id="KW-0413">Isomerase</keyword>
<dbReference type="InterPro" id="IPR042214">
    <property type="entry name" value="TruD_catalytic"/>
</dbReference>
<evidence type="ECO:0000256" key="3">
    <source>
        <dbReference type="ARBA" id="ARBA00023235"/>
    </source>
</evidence>